<comment type="subunit">
    <text evidence="2">Homodimer.</text>
</comment>
<keyword evidence="3" id="KW-0313">Glucose metabolism</keyword>
<name>A0A402A1G8_9CHLR</name>
<evidence type="ECO:0000256" key="2">
    <source>
        <dbReference type="ARBA" id="ARBA00011738"/>
    </source>
</evidence>
<dbReference type="AlphaFoldDB" id="A0A402A1G8"/>
<dbReference type="InterPro" id="IPR001296">
    <property type="entry name" value="Glyco_trans_1"/>
</dbReference>
<evidence type="ECO:0000313" key="10">
    <source>
        <dbReference type="Proteomes" id="UP000287352"/>
    </source>
</evidence>
<feature type="domain" description="Trehalose synthase N-terminal" evidence="8">
    <location>
        <begin position="166"/>
        <end position="319"/>
    </location>
</feature>
<dbReference type="GO" id="GO:0006006">
    <property type="term" value="P:glucose metabolic process"/>
    <property type="evidence" value="ECO:0007669"/>
    <property type="project" value="UniProtKB-KW"/>
</dbReference>
<gene>
    <name evidence="9" type="ORF">KTT_28230</name>
</gene>
<protein>
    <submittedName>
        <fullName evidence="9">Glycosyl transferase family 1</fullName>
    </submittedName>
</protein>
<dbReference type="Proteomes" id="UP000287352">
    <property type="component" value="Unassembled WGS sequence"/>
</dbReference>
<dbReference type="Gene3D" id="3.40.50.2000">
    <property type="entry name" value="Glycogen Phosphorylase B"/>
    <property type="match status" value="2"/>
</dbReference>
<dbReference type="EMBL" id="BIFR01000001">
    <property type="protein sequence ID" value="GCE12964.1"/>
    <property type="molecule type" value="Genomic_DNA"/>
</dbReference>
<dbReference type="PANTHER" id="PTHR47779:SF1">
    <property type="entry name" value="SYNTHASE (CCG-9), PUTATIVE (AFU_ORTHOLOGUE AFUA_3G12100)-RELATED"/>
    <property type="match status" value="1"/>
</dbReference>
<comment type="caution">
    <text evidence="9">The sequence shown here is derived from an EMBL/GenBank/DDBJ whole genome shotgun (WGS) entry which is preliminary data.</text>
</comment>
<evidence type="ECO:0000256" key="3">
    <source>
        <dbReference type="ARBA" id="ARBA00022526"/>
    </source>
</evidence>
<proteinExistence type="inferred from homology"/>
<evidence type="ECO:0000259" key="8">
    <source>
        <dbReference type="Pfam" id="PF21269"/>
    </source>
</evidence>
<dbReference type="InterPro" id="IPR049438">
    <property type="entry name" value="TreT_GT1"/>
</dbReference>
<organism evidence="9 10">
    <name type="scientific">Tengunoibacter tsumagoiensis</name>
    <dbReference type="NCBI Taxonomy" id="2014871"/>
    <lineage>
        <taxon>Bacteria</taxon>
        <taxon>Bacillati</taxon>
        <taxon>Chloroflexota</taxon>
        <taxon>Ktedonobacteria</taxon>
        <taxon>Ktedonobacterales</taxon>
        <taxon>Dictyobacteraceae</taxon>
        <taxon>Tengunoibacter</taxon>
    </lineage>
</organism>
<dbReference type="Pfam" id="PF21269">
    <property type="entry name" value="TreT_GT1"/>
    <property type="match status" value="1"/>
</dbReference>
<accession>A0A402A1G8</accession>
<keyword evidence="5 9" id="KW-0808">Transferase</keyword>
<comment type="similarity">
    <text evidence="1">Belongs to the glycosyltransferase group 1 family. Glycosyltransferase 4 subfamily.</text>
</comment>
<evidence type="ECO:0000313" key="9">
    <source>
        <dbReference type="EMBL" id="GCE12964.1"/>
    </source>
</evidence>
<keyword evidence="6" id="KW-0119">Carbohydrate metabolism</keyword>
<sequence>MAAYVSLAVQSDQIAIAELSGSLLTTHSVPLQGEDFAEASIHWLRGRARRQHLSYVAASFPAAELSDDLLSRLWLQDDVVPYRYHTDQLEPSPGLTRTPRIAEGVKAVSSHFDANHIAETKLGPANEVLVTELVSLEEYRQITSARDFMRLTTLAQRFQGRRLVFLSATPQGGGVALMRHALIRLLRLVDVDAHWHVLMPRKEAFDITKTKFHNVLQAVANREVELTAEEKLRYALWMRENAQLLQPVFRDADVIVIDDPQPSGLIPFIKQVNPSAKIIYRSHIQIMADLTNQVGTPQYATWSYLWENIQLADCFVSHPIDRFIPAIVPAKKVFYLPATTDPLDGLNKPLTDEQTDNYLRIFNRIASEQQQTPLDVERPYIIQIARFDPSKGIPDVLESYLKLRQMLAKRRIPEPQLVITGNGSIDDPDGKRVHAQTLQIVEQEPYKSFAQDIKIVRLPHRDQILNALLRRSAVALQLSIREGFEIKVTEALLKGIPVIAYNVGGLPLQIENGVSGHLVPVGNTTRVAEHLYELFSNPAYYQRMSQAAYKRANPAYLTIPNAISWLSLAQTESPSFG</sequence>
<evidence type="ECO:0000256" key="4">
    <source>
        <dbReference type="ARBA" id="ARBA00022676"/>
    </source>
</evidence>
<dbReference type="InterPro" id="IPR052078">
    <property type="entry name" value="Trehalose_Metab_GTase"/>
</dbReference>
<feature type="domain" description="Glycosyl transferase family 1" evidence="7">
    <location>
        <begin position="368"/>
        <end position="551"/>
    </location>
</feature>
<dbReference type="PANTHER" id="PTHR47779">
    <property type="entry name" value="SYNTHASE (CCG-9), PUTATIVE (AFU_ORTHOLOGUE AFUA_3G12100)-RELATED"/>
    <property type="match status" value="1"/>
</dbReference>
<keyword evidence="4" id="KW-0328">Glycosyltransferase</keyword>
<dbReference type="Pfam" id="PF00534">
    <property type="entry name" value="Glycos_transf_1"/>
    <property type="match status" value="1"/>
</dbReference>
<keyword evidence="10" id="KW-1185">Reference proteome</keyword>
<evidence type="ECO:0000259" key="7">
    <source>
        <dbReference type="Pfam" id="PF00534"/>
    </source>
</evidence>
<reference evidence="10" key="1">
    <citation type="submission" date="2018-12" db="EMBL/GenBank/DDBJ databases">
        <title>Tengunoibacter tsumagoiensis gen. nov., sp. nov., Dictyobacter kobayashii sp. nov., D. alpinus sp. nov., and D. joshuensis sp. nov. and description of Dictyobacteraceae fam. nov. within the order Ktedonobacterales isolated from Tengu-no-mugimeshi.</title>
        <authorList>
            <person name="Wang C.M."/>
            <person name="Zheng Y."/>
            <person name="Sakai Y."/>
            <person name="Toyoda A."/>
            <person name="Minakuchi Y."/>
            <person name="Abe K."/>
            <person name="Yokota A."/>
            <person name="Yabe S."/>
        </authorList>
    </citation>
    <scope>NUCLEOTIDE SEQUENCE [LARGE SCALE GENOMIC DNA]</scope>
    <source>
        <strain evidence="10">Uno3</strain>
    </source>
</reference>
<evidence type="ECO:0000256" key="6">
    <source>
        <dbReference type="ARBA" id="ARBA00023277"/>
    </source>
</evidence>
<dbReference type="GO" id="GO:0016757">
    <property type="term" value="F:glycosyltransferase activity"/>
    <property type="evidence" value="ECO:0007669"/>
    <property type="project" value="UniProtKB-KW"/>
</dbReference>
<evidence type="ECO:0000256" key="1">
    <source>
        <dbReference type="ARBA" id="ARBA00009481"/>
    </source>
</evidence>
<dbReference type="SUPFAM" id="SSF53756">
    <property type="entry name" value="UDP-Glycosyltransferase/glycogen phosphorylase"/>
    <property type="match status" value="1"/>
</dbReference>
<evidence type="ECO:0000256" key="5">
    <source>
        <dbReference type="ARBA" id="ARBA00022679"/>
    </source>
</evidence>